<dbReference type="RefSeq" id="WP_124344600.1">
    <property type="nucleotide sequence ID" value="NZ_BHYL01000419.1"/>
</dbReference>
<dbReference type="OrthoDB" id="9797603at2"/>
<keyword evidence="4" id="KW-1185">Reference proteome</keyword>
<feature type="region of interest" description="Disordered" evidence="1">
    <location>
        <begin position="1"/>
        <end position="61"/>
    </location>
</feature>
<dbReference type="Pfam" id="PF01636">
    <property type="entry name" value="APH"/>
    <property type="match status" value="2"/>
</dbReference>
<dbReference type="EMBL" id="BHYL01000419">
    <property type="protein sequence ID" value="GCD22047.1"/>
    <property type="molecule type" value="Genomic_DNA"/>
</dbReference>
<dbReference type="InterPro" id="IPR011009">
    <property type="entry name" value="Kinase-like_dom_sf"/>
</dbReference>
<evidence type="ECO:0000313" key="3">
    <source>
        <dbReference type="EMBL" id="GCD22047.1"/>
    </source>
</evidence>
<dbReference type="PANTHER" id="PTHR21310:SF40">
    <property type="entry name" value="AMINOGLYCOSIDE PHOSPHOTRANSFERASE DOMAIN-CONTAINING PROTEIN-RELATED"/>
    <property type="match status" value="1"/>
</dbReference>
<evidence type="ECO:0000256" key="1">
    <source>
        <dbReference type="SAM" id="MobiDB-lite"/>
    </source>
</evidence>
<feature type="domain" description="Aminoglycoside phosphotransferase" evidence="2">
    <location>
        <begin position="64"/>
        <end position="158"/>
    </location>
</feature>
<evidence type="ECO:0000259" key="2">
    <source>
        <dbReference type="Pfam" id="PF01636"/>
    </source>
</evidence>
<organism evidence="3 4">
    <name type="scientific">Cellulomonas algicola</name>
    <dbReference type="NCBI Taxonomy" id="2071633"/>
    <lineage>
        <taxon>Bacteria</taxon>
        <taxon>Bacillati</taxon>
        <taxon>Actinomycetota</taxon>
        <taxon>Actinomycetes</taxon>
        <taxon>Micrococcales</taxon>
        <taxon>Cellulomonadaceae</taxon>
        <taxon>Cellulomonas</taxon>
    </lineage>
</organism>
<dbReference type="PANTHER" id="PTHR21310">
    <property type="entry name" value="AMINOGLYCOSIDE PHOSPHOTRANSFERASE-RELATED-RELATED"/>
    <property type="match status" value="1"/>
</dbReference>
<dbReference type="Proteomes" id="UP000288246">
    <property type="component" value="Unassembled WGS sequence"/>
</dbReference>
<dbReference type="AlphaFoldDB" id="A0A401V572"/>
<name>A0A401V572_9CELL</name>
<dbReference type="InterPro" id="IPR051678">
    <property type="entry name" value="AGP_Transferase"/>
</dbReference>
<dbReference type="InterPro" id="IPR002575">
    <property type="entry name" value="Aminoglycoside_PTrfase"/>
</dbReference>
<evidence type="ECO:0000313" key="4">
    <source>
        <dbReference type="Proteomes" id="UP000288246"/>
    </source>
</evidence>
<dbReference type="Gene3D" id="3.90.1200.10">
    <property type="match status" value="1"/>
</dbReference>
<sequence length="292" mass="30047">MNPAELAPDPAPAGDASAPHPAGEGASTSGPAVPTQPHHPGVPSDLEDLDVDLSADPPGPLLATGTVADVYALDDRRVLRRDRDGRDATGEAEILRHVVAHGFPAPAVLGVHGPDLVAERLHGPTLLQALTAGEVSIHDGAQILADLHRRLHEIPAPDGWSDTRSQWPHVTGGPTVVHLDLHPANVILSEAHGPALIDWSNARSGPAELDVALTALIIAEVVVDAGGEYSAAARALLAAFLTCVGTDLISALDDAAAVRSQDPSLVAGERELVPAAAALIRELVAVATPPEH</sequence>
<accession>A0A401V572</accession>
<protein>
    <recommendedName>
        <fullName evidence="2">Aminoglycoside phosphotransferase domain-containing protein</fullName>
    </recommendedName>
</protein>
<proteinExistence type="predicted"/>
<dbReference type="SUPFAM" id="SSF56112">
    <property type="entry name" value="Protein kinase-like (PK-like)"/>
    <property type="match status" value="1"/>
</dbReference>
<feature type="domain" description="Aminoglycoside phosphotransferase" evidence="2">
    <location>
        <begin position="164"/>
        <end position="216"/>
    </location>
</feature>
<reference evidence="3 4" key="1">
    <citation type="submission" date="2018-11" db="EMBL/GenBank/DDBJ databases">
        <title>Draft genome sequence of Cellulomonas takizawaensis strain TKZ-21.</title>
        <authorList>
            <person name="Yamamura H."/>
            <person name="Hayashi T."/>
            <person name="Hamada M."/>
            <person name="Serisawa Y."/>
            <person name="Matsuyama K."/>
            <person name="Nakagawa Y."/>
            <person name="Otoguro M."/>
            <person name="Yanagida F."/>
            <person name="Hayakawa M."/>
        </authorList>
    </citation>
    <scope>NUCLEOTIDE SEQUENCE [LARGE SCALE GENOMIC DNA]</scope>
    <source>
        <strain evidence="3 4">TKZ-21</strain>
    </source>
</reference>
<comment type="caution">
    <text evidence="3">The sequence shown here is derived from an EMBL/GenBank/DDBJ whole genome shotgun (WGS) entry which is preliminary data.</text>
</comment>
<gene>
    <name evidence="3" type="ORF">CTKZ_36090</name>
</gene>
<feature type="compositionally biased region" description="Low complexity" evidence="1">
    <location>
        <begin position="1"/>
        <end position="22"/>
    </location>
</feature>